<feature type="compositionally biased region" description="Basic and acidic residues" evidence="2">
    <location>
        <begin position="25"/>
        <end position="38"/>
    </location>
</feature>
<protein>
    <submittedName>
        <fullName evidence="3">Uncharacterized protein</fullName>
    </submittedName>
</protein>
<feature type="compositionally biased region" description="Basic and acidic residues" evidence="2">
    <location>
        <begin position="248"/>
        <end position="257"/>
    </location>
</feature>
<feature type="coiled-coil region" evidence="1">
    <location>
        <begin position="111"/>
        <end position="138"/>
    </location>
</feature>
<name>A0AA96NNE2_9VIRU</name>
<dbReference type="EMBL" id="OQ866072">
    <property type="protein sequence ID" value="WNT71138.1"/>
    <property type="molecule type" value="Genomic_RNA"/>
</dbReference>
<evidence type="ECO:0000313" key="3">
    <source>
        <dbReference type="EMBL" id="WNT71138.1"/>
    </source>
</evidence>
<reference evidence="3" key="1">
    <citation type="journal article" date="2023" name="Virology">
        <title>A metatranscriptomic analysis of geothermal hot springs reveals diverse RNA viruses including the phylum Lenarviricota.</title>
        <authorList>
            <person name="Le Lay C."/>
            <person name="Stott M.B."/>
            <person name="Shi M."/>
            <person name="Sadiq S."/>
            <person name="Holmes E.C."/>
        </authorList>
    </citation>
    <scope>NUCLEOTIDE SEQUENCE</scope>
    <source>
        <strain evidence="3">A</strain>
    </source>
</reference>
<sequence length="420" mass="46619">MSGKHDDLSSTSLGHGDGPVQGPRRVREAGTSRNENRHWGSRRSGQTAPNYSAKCSDSDQNGRNRHHMSGGDSSRNAAYNTPRSGNARAPQTHHLWNKHRWSREDLYRATRPQLQLRASDLQKQVEQLQQLNKSLIAKYAATTKAGRKATPSIEVGVQKSNRPIASSAPSIKNKGSLSSGMNAEPVRAVARAKSAPQMAKRPCHQVPPKSATVTTATSAKRSVAISATSLAHYQHKTVIVDTKGASTETDKEPVKRDAPRHKGPSYASTLAAGPVKELEKPLKTFEASPTHREILPRAEKKVLRKADSIVVDQELLYYLRHEFAFKPRTAKTCQEMHGKLKKHLKSFDLHGYTAEDEYSMCLRAVNAAMYVPAQEQEVRQSFKQNKQLGEMEKHNKFVKDGVVGRTGGWFKKSFHLPKQA</sequence>
<evidence type="ECO:0000256" key="2">
    <source>
        <dbReference type="SAM" id="MobiDB-lite"/>
    </source>
</evidence>
<evidence type="ECO:0000256" key="1">
    <source>
        <dbReference type="SAM" id="Coils"/>
    </source>
</evidence>
<feature type="compositionally biased region" description="Polar residues" evidence="2">
    <location>
        <begin position="43"/>
        <end position="55"/>
    </location>
</feature>
<organism evidence="3">
    <name type="scientific">Jitepeofons virus</name>
    <dbReference type="NCBI Taxonomy" id="3072209"/>
    <lineage>
        <taxon>Viruses</taxon>
        <taxon>Riboviria</taxon>
        <taxon>Orthornavirae</taxon>
        <taxon>Lenarviricota</taxon>
    </lineage>
</organism>
<feature type="region of interest" description="Disordered" evidence="2">
    <location>
        <begin position="1"/>
        <end position="96"/>
    </location>
</feature>
<feature type="region of interest" description="Disordered" evidence="2">
    <location>
        <begin position="243"/>
        <end position="271"/>
    </location>
</feature>
<proteinExistence type="predicted"/>
<keyword evidence="1" id="KW-0175">Coiled coil</keyword>
<accession>A0AA96NNE2</accession>
<reference evidence="3" key="2">
    <citation type="submission" date="2023-04" db="EMBL/GenBank/DDBJ databases">
        <authorList>
            <person name="Le Lay C."/>
        </authorList>
    </citation>
    <scope>NUCLEOTIDE SEQUENCE</scope>
    <source>
        <strain evidence="3">A</strain>
    </source>
</reference>
<feature type="compositionally biased region" description="Polar residues" evidence="2">
    <location>
        <begin position="71"/>
        <end position="84"/>
    </location>
</feature>